<evidence type="ECO:0000313" key="2">
    <source>
        <dbReference type="Proteomes" id="UP000277498"/>
    </source>
</evidence>
<sequence length="470" mass="52703">MGKAGSYRAHALDASSLTAMEHHELRLDEAGRKRSIRKDAQGRCLPPLLYNPYGKDLSLTQSYEAHVAGARRNKGAGKLCLHAFIQFPTDLEITPETQQGMLDEAVRFVNRTHGGDAVFRARIDRDEAGQHGVDVFFAPKYLKATKRRSETWISLTRFGKERAVERFGHRQAVDKDKEAGQVVPLFSGPKGDVPVMVPCDSRYYQGRAFQDLWFEHLRDEVGLPWVERGKAKIGRDPDRLQVEEYKAAQERLKAVADAELIRERARAAGRAEGMKEAADALEVTRILLTGDLSPQLSTKAAKIQQVAEKLRASRQEQRRQWEHAINFGLAVPEDRGRKALDRAFSLFADDADDDLGQAQRELSELKREHESHLPPSGLQVGARASRMIAALVRWWEAAATVLTKLFDTHRTPDPYRFAVIHGLLSDLPDEDAALSPIRIELEREHRIVAVAGRLDMRGPKSEGHAGPSSR</sequence>
<dbReference type="Proteomes" id="UP000277498">
    <property type="component" value="Unassembled WGS sequence"/>
</dbReference>
<gene>
    <name evidence="1" type="ORF">XINFAN_02183</name>
</gene>
<dbReference type="RefSeq" id="WP_124086937.1">
    <property type="nucleotide sequence ID" value="NZ_UXAW01000070.1"/>
</dbReference>
<protein>
    <recommendedName>
        <fullName evidence="3">MobA/MobL family protein</fullName>
    </recommendedName>
</protein>
<keyword evidence="2" id="KW-1185">Reference proteome</keyword>
<dbReference type="AlphaFoldDB" id="A0A3P5WZJ5"/>
<dbReference type="OrthoDB" id="7581460at2"/>
<name>A0A3P5WZJ5_9RHOB</name>
<reference evidence="1 2" key="1">
    <citation type="submission" date="2018-11" db="EMBL/GenBank/DDBJ databases">
        <authorList>
            <person name="Criscuolo A."/>
        </authorList>
    </citation>
    <scope>NUCLEOTIDE SEQUENCE [LARGE SCALE GENOMIC DNA]</scope>
    <source>
        <strain evidence="1">ACIP111625</strain>
    </source>
</reference>
<dbReference type="EMBL" id="UXAW01000070">
    <property type="protein sequence ID" value="VDC28615.1"/>
    <property type="molecule type" value="Genomic_DNA"/>
</dbReference>
<evidence type="ECO:0000313" key="1">
    <source>
        <dbReference type="EMBL" id="VDC28615.1"/>
    </source>
</evidence>
<proteinExistence type="predicted"/>
<dbReference type="Gene3D" id="3.30.930.30">
    <property type="match status" value="1"/>
</dbReference>
<evidence type="ECO:0008006" key="3">
    <source>
        <dbReference type="Google" id="ProtNLM"/>
    </source>
</evidence>
<organism evidence="1 2">
    <name type="scientific">Pseudogemmobacter humi</name>
    <dbReference type="NCBI Taxonomy" id="2483812"/>
    <lineage>
        <taxon>Bacteria</taxon>
        <taxon>Pseudomonadati</taxon>
        <taxon>Pseudomonadota</taxon>
        <taxon>Alphaproteobacteria</taxon>
        <taxon>Rhodobacterales</taxon>
        <taxon>Paracoccaceae</taxon>
        <taxon>Pseudogemmobacter</taxon>
    </lineage>
</organism>
<accession>A0A3P5WZJ5</accession>